<keyword evidence="1" id="KW-0812">Transmembrane</keyword>
<dbReference type="Pfam" id="PF08044">
    <property type="entry name" value="DUF1707"/>
    <property type="match status" value="1"/>
</dbReference>
<evidence type="ECO:0000256" key="1">
    <source>
        <dbReference type="SAM" id="Phobius"/>
    </source>
</evidence>
<feature type="domain" description="DUF1707" evidence="2">
    <location>
        <begin position="6"/>
        <end position="58"/>
    </location>
</feature>
<proteinExistence type="predicted"/>
<dbReference type="PANTHER" id="PTHR40763">
    <property type="entry name" value="MEMBRANE PROTEIN-RELATED"/>
    <property type="match status" value="1"/>
</dbReference>
<accession>A0A4V3FV07</accession>
<keyword evidence="4" id="KW-1185">Reference proteome</keyword>
<evidence type="ECO:0000313" key="4">
    <source>
        <dbReference type="Proteomes" id="UP000294927"/>
    </source>
</evidence>
<dbReference type="InterPro" id="IPR012551">
    <property type="entry name" value="DUF1707_SHOCT-like"/>
</dbReference>
<dbReference type="RefSeq" id="WP_208297322.1">
    <property type="nucleotide sequence ID" value="NZ_SOCP01000001.1"/>
</dbReference>
<protein>
    <submittedName>
        <fullName evidence="3">Uncharacterized protein DUF1707</fullName>
    </submittedName>
</protein>
<evidence type="ECO:0000259" key="2">
    <source>
        <dbReference type="Pfam" id="PF08044"/>
    </source>
</evidence>
<dbReference type="PANTHER" id="PTHR40763:SF4">
    <property type="entry name" value="DUF1707 DOMAIN-CONTAINING PROTEIN"/>
    <property type="match status" value="1"/>
</dbReference>
<sequence>MGRDEMRAADSDRQAVADKLKKALDEGRLDLGEYDERLQKTYAAKTYGDLKGLLEDLPMQQQAVAAPQGPPPLPASVSSRTGQLVRMTMGGFGGIFVVCTVIWLLTGLGYFWPVWLLIPLVMSILGQFGEDRGHRDRRERRRRD</sequence>
<organism evidence="3 4">
    <name type="scientific">Actinophytocola oryzae</name>
    <dbReference type="NCBI Taxonomy" id="502181"/>
    <lineage>
        <taxon>Bacteria</taxon>
        <taxon>Bacillati</taxon>
        <taxon>Actinomycetota</taxon>
        <taxon>Actinomycetes</taxon>
        <taxon>Pseudonocardiales</taxon>
        <taxon>Pseudonocardiaceae</taxon>
    </lineage>
</organism>
<dbReference type="Proteomes" id="UP000294927">
    <property type="component" value="Unassembled WGS sequence"/>
</dbReference>
<feature type="transmembrane region" description="Helical" evidence="1">
    <location>
        <begin position="110"/>
        <end position="128"/>
    </location>
</feature>
<reference evidence="3 4" key="1">
    <citation type="submission" date="2019-03" db="EMBL/GenBank/DDBJ databases">
        <title>Genomic Encyclopedia of Archaeal and Bacterial Type Strains, Phase II (KMG-II): from individual species to whole genera.</title>
        <authorList>
            <person name="Goeker M."/>
        </authorList>
    </citation>
    <scope>NUCLEOTIDE SEQUENCE [LARGE SCALE GENOMIC DNA]</scope>
    <source>
        <strain evidence="3 4">DSM 45499</strain>
    </source>
</reference>
<comment type="caution">
    <text evidence="3">The sequence shown here is derived from an EMBL/GenBank/DDBJ whole genome shotgun (WGS) entry which is preliminary data.</text>
</comment>
<dbReference type="AlphaFoldDB" id="A0A4V3FV07"/>
<keyword evidence="1" id="KW-1133">Transmembrane helix</keyword>
<evidence type="ECO:0000313" key="3">
    <source>
        <dbReference type="EMBL" id="TDV57311.1"/>
    </source>
</evidence>
<dbReference type="EMBL" id="SOCP01000001">
    <property type="protein sequence ID" value="TDV57311.1"/>
    <property type="molecule type" value="Genomic_DNA"/>
</dbReference>
<keyword evidence="1" id="KW-0472">Membrane</keyword>
<name>A0A4V3FV07_9PSEU</name>
<gene>
    <name evidence="3" type="ORF">CLV71_101182</name>
</gene>
<feature type="transmembrane region" description="Helical" evidence="1">
    <location>
        <begin position="84"/>
        <end position="104"/>
    </location>
</feature>